<keyword evidence="1" id="KW-1133">Transmembrane helix</keyword>
<gene>
    <name evidence="2" type="ORF">EHT87_28700</name>
</gene>
<keyword evidence="3" id="KW-1185">Reference proteome</keyword>
<name>A0A3P1CAF3_9BACT</name>
<dbReference type="RefSeq" id="WP_124910238.1">
    <property type="nucleotide sequence ID" value="NZ_RQJP01000007.1"/>
</dbReference>
<keyword evidence="1" id="KW-0472">Membrane</keyword>
<feature type="transmembrane region" description="Helical" evidence="1">
    <location>
        <begin position="7"/>
        <end position="25"/>
    </location>
</feature>
<reference evidence="2 3" key="1">
    <citation type="submission" date="2018-11" db="EMBL/GenBank/DDBJ databases">
        <authorList>
            <person name="Zhou Z."/>
            <person name="Wang G."/>
        </authorList>
    </citation>
    <scope>NUCLEOTIDE SEQUENCE [LARGE SCALE GENOMIC DNA]</scope>
    <source>
        <strain evidence="2 3">KCTC42998</strain>
    </source>
</reference>
<dbReference type="OrthoDB" id="963414at2"/>
<keyword evidence="1" id="KW-0812">Transmembrane</keyword>
<evidence type="ECO:0000313" key="2">
    <source>
        <dbReference type="EMBL" id="RRB10225.1"/>
    </source>
</evidence>
<feature type="transmembrane region" description="Helical" evidence="1">
    <location>
        <begin position="37"/>
        <end position="56"/>
    </location>
</feature>
<sequence length="73" mass="8320">MMDIKSVVRYLMVLVASFFILNWTFDLLNRANSFLNFAGFLLITAWILVVIGTKGFKRIPLKNQNHNNGNTSA</sequence>
<evidence type="ECO:0000313" key="3">
    <source>
        <dbReference type="Proteomes" id="UP000274271"/>
    </source>
</evidence>
<accession>A0A3P1CAF3</accession>
<dbReference type="Proteomes" id="UP000274271">
    <property type="component" value="Unassembled WGS sequence"/>
</dbReference>
<organism evidence="2 3">
    <name type="scientific">Larkinella knui</name>
    <dbReference type="NCBI Taxonomy" id="2025310"/>
    <lineage>
        <taxon>Bacteria</taxon>
        <taxon>Pseudomonadati</taxon>
        <taxon>Bacteroidota</taxon>
        <taxon>Cytophagia</taxon>
        <taxon>Cytophagales</taxon>
        <taxon>Spirosomataceae</taxon>
        <taxon>Larkinella</taxon>
    </lineage>
</organism>
<protein>
    <submittedName>
        <fullName evidence="2">Uncharacterized protein</fullName>
    </submittedName>
</protein>
<dbReference type="EMBL" id="RQJP01000007">
    <property type="protein sequence ID" value="RRB10225.1"/>
    <property type="molecule type" value="Genomic_DNA"/>
</dbReference>
<comment type="caution">
    <text evidence="2">The sequence shown here is derived from an EMBL/GenBank/DDBJ whole genome shotgun (WGS) entry which is preliminary data.</text>
</comment>
<evidence type="ECO:0000256" key="1">
    <source>
        <dbReference type="SAM" id="Phobius"/>
    </source>
</evidence>
<proteinExistence type="predicted"/>
<dbReference type="AlphaFoldDB" id="A0A3P1CAF3"/>